<sequence length="68" mass="7832">MVYVYSSKFQRRLEFQESIMDALGFEDETTIRIRQDSCDLVVGADCLGFECIDIPLCVSLLYVINVLF</sequence>
<dbReference type="InParanoid" id="A0A5K4F8A1"/>
<dbReference type="AlphaFoldDB" id="A0A5K4F8A1"/>
<evidence type="ECO:0000313" key="1">
    <source>
        <dbReference type="WBParaSite" id="Smp_323890.4"/>
    </source>
</evidence>
<organism evidence="1">
    <name type="scientific">Schistosoma mansoni</name>
    <name type="common">Blood fluke</name>
    <dbReference type="NCBI Taxonomy" id="6183"/>
    <lineage>
        <taxon>Eukaryota</taxon>
        <taxon>Metazoa</taxon>
        <taxon>Spiralia</taxon>
        <taxon>Lophotrochozoa</taxon>
        <taxon>Platyhelminthes</taxon>
        <taxon>Trematoda</taxon>
        <taxon>Digenea</taxon>
        <taxon>Strigeidida</taxon>
        <taxon>Schistosomatoidea</taxon>
        <taxon>Schistosomatidae</taxon>
        <taxon>Schistosoma</taxon>
    </lineage>
</organism>
<accession>A0A5K4F8A1</accession>
<name>A0A5K4F8A1_SCHMA</name>
<proteinExistence type="predicted"/>
<dbReference type="ExpressionAtlas" id="A0A5K4F8A1">
    <property type="expression patterns" value="baseline"/>
</dbReference>
<reference evidence="1" key="1">
    <citation type="submission" date="2019-11" db="UniProtKB">
        <authorList>
            <consortium name="WormBaseParasite"/>
        </authorList>
    </citation>
    <scope>IDENTIFICATION</scope>
    <source>
        <strain evidence="1">Puerto Rican</strain>
    </source>
</reference>
<dbReference type="WBParaSite" id="Smp_323890.4">
    <property type="protein sequence ID" value="Smp_323890.4"/>
    <property type="gene ID" value="Smp_323890"/>
</dbReference>
<protein>
    <submittedName>
        <fullName evidence="1">Nucleoside diphosphate hydrolase, putative</fullName>
    </submittedName>
</protein>